<reference evidence="1" key="2">
    <citation type="journal article" date="2023" name="Science">
        <title>Genomic signatures of disease resistance in endangered staghorn corals.</title>
        <authorList>
            <person name="Vollmer S.V."/>
            <person name="Selwyn J.D."/>
            <person name="Despard B.A."/>
            <person name="Roesel C.L."/>
        </authorList>
    </citation>
    <scope>NUCLEOTIDE SEQUENCE</scope>
    <source>
        <strain evidence="1">K2</strain>
    </source>
</reference>
<evidence type="ECO:0000313" key="2">
    <source>
        <dbReference type="Proteomes" id="UP001249851"/>
    </source>
</evidence>
<organism evidence="1 2">
    <name type="scientific">Acropora cervicornis</name>
    <name type="common">Staghorn coral</name>
    <dbReference type="NCBI Taxonomy" id="6130"/>
    <lineage>
        <taxon>Eukaryota</taxon>
        <taxon>Metazoa</taxon>
        <taxon>Cnidaria</taxon>
        <taxon>Anthozoa</taxon>
        <taxon>Hexacorallia</taxon>
        <taxon>Scleractinia</taxon>
        <taxon>Astrocoeniina</taxon>
        <taxon>Acroporidae</taxon>
        <taxon>Acropora</taxon>
    </lineage>
</organism>
<proteinExistence type="predicted"/>
<name>A0AAD9Q459_ACRCE</name>
<sequence>MRNRKRSEKRIKAQIQPSMGNGVKVEAIEMKDPSAVLRQQFQEAKNKKDHERAARLRQELWITQDNAAILR</sequence>
<dbReference type="AlphaFoldDB" id="A0AAD9Q459"/>
<comment type="caution">
    <text evidence="1">The sequence shown here is derived from an EMBL/GenBank/DDBJ whole genome shotgun (WGS) entry which is preliminary data.</text>
</comment>
<reference evidence="1" key="1">
    <citation type="journal article" date="2023" name="G3 (Bethesda)">
        <title>Whole genome assembly and annotation of the endangered Caribbean coral Acropora cervicornis.</title>
        <authorList>
            <person name="Selwyn J.D."/>
            <person name="Vollmer S.V."/>
        </authorList>
    </citation>
    <scope>NUCLEOTIDE SEQUENCE</scope>
    <source>
        <strain evidence="1">K2</strain>
    </source>
</reference>
<keyword evidence="2" id="KW-1185">Reference proteome</keyword>
<accession>A0AAD9Q459</accession>
<protein>
    <submittedName>
        <fullName evidence="1">Uncharacterized protein</fullName>
    </submittedName>
</protein>
<evidence type="ECO:0000313" key="1">
    <source>
        <dbReference type="EMBL" id="KAK2554323.1"/>
    </source>
</evidence>
<dbReference type="EMBL" id="JARQWQ010000071">
    <property type="protein sequence ID" value="KAK2554323.1"/>
    <property type="molecule type" value="Genomic_DNA"/>
</dbReference>
<dbReference type="Proteomes" id="UP001249851">
    <property type="component" value="Unassembled WGS sequence"/>
</dbReference>
<gene>
    <name evidence="1" type="ORF">P5673_024333</name>
</gene>